<evidence type="ECO:0000313" key="4">
    <source>
        <dbReference type="Proteomes" id="UP000789739"/>
    </source>
</evidence>
<dbReference type="EMBL" id="CAJVPI010000016">
    <property type="protein sequence ID" value="CAG8456558.1"/>
    <property type="molecule type" value="Genomic_DNA"/>
</dbReference>
<accession>A0A9N8YUG4</accession>
<keyword evidence="4" id="KW-1185">Reference proteome</keyword>
<feature type="chain" id="PRO_5040169469" evidence="2">
    <location>
        <begin position="23"/>
        <end position="142"/>
    </location>
</feature>
<feature type="signal peptide" evidence="2">
    <location>
        <begin position="1"/>
        <end position="22"/>
    </location>
</feature>
<evidence type="ECO:0000313" key="3">
    <source>
        <dbReference type="EMBL" id="CAG8456558.1"/>
    </source>
</evidence>
<dbReference type="Proteomes" id="UP000789739">
    <property type="component" value="Unassembled WGS sequence"/>
</dbReference>
<evidence type="ECO:0000256" key="2">
    <source>
        <dbReference type="SAM" id="SignalP"/>
    </source>
</evidence>
<organism evidence="3 4">
    <name type="scientific">Paraglomus brasilianum</name>
    <dbReference type="NCBI Taxonomy" id="144538"/>
    <lineage>
        <taxon>Eukaryota</taxon>
        <taxon>Fungi</taxon>
        <taxon>Fungi incertae sedis</taxon>
        <taxon>Mucoromycota</taxon>
        <taxon>Glomeromycotina</taxon>
        <taxon>Glomeromycetes</taxon>
        <taxon>Paraglomerales</taxon>
        <taxon>Paraglomeraceae</taxon>
        <taxon>Paraglomus</taxon>
    </lineage>
</organism>
<evidence type="ECO:0000256" key="1">
    <source>
        <dbReference type="SAM" id="Phobius"/>
    </source>
</evidence>
<keyword evidence="2" id="KW-0732">Signal</keyword>
<sequence length="142" mass="14598">MKISQLLLALLLSLLLISEDVADGGATIVPDQVTPIAVPTPAIQATTITIVSSSSIVTVTNTAPNDANGSGDTPNGNNGSGNTTKTLIIAGAVVAGVIIIGGAFMAVIRFRNTRGDFGDDDGEIDLSGNAWDHSINQYHQRI</sequence>
<protein>
    <submittedName>
        <fullName evidence="3">1468_t:CDS:1</fullName>
    </submittedName>
</protein>
<keyword evidence="1" id="KW-0812">Transmembrane</keyword>
<gene>
    <name evidence="3" type="ORF">PBRASI_LOCUS349</name>
</gene>
<keyword evidence="1" id="KW-1133">Transmembrane helix</keyword>
<feature type="transmembrane region" description="Helical" evidence="1">
    <location>
        <begin position="87"/>
        <end position="108"/>
    </location>
</feature>
<comment type="caution">
    <text evidence="3">The sequence shown here is derived from an EMBL/GenBank/DDBJ whole genome shotgun (WGS) entry which is preliminary data.</text>
</comment>
<proteinExistence type="predicted"/>
<reference evidence="3" key="1">
    <citation type="submission" date="2021-06" db="EMBL/GenBank/DDBJ databases">
        <authorList>
            <person name="Kallberg Y."/>
            <person name="Tangrot J."/>
            <person name="Rosling A."/>
        </authorList>
    </citation>
    <scope>NUCLEOTIDE SEQUENCE</scope>
    <source>
        <strain evidence="3">BR232B</strain>
    </source>
</reference>
<keyword evidence="1" id="KW-0472">Membrane</keyword>
<name>A0A9N8YUG4_9GLOM</name>
<dbReference type="AlphaFoldDB" id="A0A9N8YUG4"/>